<evidence type="ECO:0000256" key="7">
    <source>
        <dbReference type="SAM" id="Phobius"/>
    </source>
</evidence>
<dbReference type="STRING" id="857087.Metme_1137"/>
<dbReference type="Gene3D" id="6.10.340.10">
    <property type="match status" value="1"/>
</dbReference>
<dbReference type="SMART" id="SM00091">
    <property type="entry name" value="PAS"/>
    <property type="match status" value="2"/>
</dbReference>
<dbReference type="GO" id="GO:0007165">
    <property type="term" value="P:signal transduction"/>
    <property type="evidence" value="ECO:0007669"/>
    <property type="project" value="InterPro"/>
</dbReference>
<dbReference type="CDD" id="cd06225">
    <property type="entry name" value="HAMP"/>
    <property type="match status" value="1"/>
</dbReference>
<dbReference type="GO" id="GO:0016020">
    <property type="term" value="C:membrane"/>
    <property type="evidence" value="ECO:0007669"/>
    <property type="project" value="InterPro"/>
</dbReference>
<dbReference type="HOGENOM" id="CLU_481301_0_0_6"/>
<proteinExistence type="predicted"/>
<dbReference type="InterPro" id="IPR003660">
    <property type="entry name" value="HAMP_dom"/>
</dbReference>
<reference evidence="11" key="3">
    <citation type="submission" date="2011-05" db="EMBL/GenBank/DDBJ databases">
        <title>Complete sequence of Methylomonas methanica MC09.</title>
        <authorList>
            <consortium name="US DOE Joint Genome Institute"/>
            <person name="Lucas S."/>
            <person name="Han J."/>
            <person name="Lapidus A."/>
            <person name="Cheng J.-F."/>
            <person name="Goodwin L."/>
            <person name="Pitluck S."/>
            <person name="Peters L."/>
            <person name="Mikhailova N."/>
            <person name="Teshima H."/>
            <person name="Han C."/>
            <person name="Tapia R."/>
            <person name="Land M."/>
            <person name="Hauser L."/>
            <person name="Kyrpides N."/>
            <person name="Ivanova N."/>
            <person name="Pagani I."/>
            <person name="Stein L."/>
            <person name="Woyke T."/>
        </authorList>
    </citation>
    <scope>NUCLEOTIDE SEQUENCE [LARGE SCALE GENOMIC DNA]</scope>
    <source>
        <strain evidence="11">MC09</strain>
    </source>
</reference>
<dbReference type="InterPro" id="IPR000014">
    <property type="entry name" value="PAS"/>
</dbReference>
<keyword evidence="11" id="KW-1185">Reference proteome</keyword>
<dbReference type="eggNOG" id="COG2202">
    <property type="taxonomic scope" value="Bacteria"/>
</dbReference>
<evidence type="ECO:0000256" key="3">
    <source>
        <dbReference type="ARBA" id="ARBA00022553"/>
    </source>
</evidence>
<keyword evidence="6" id="KW-0175">Coiled coil</keyword>
<keyword evidence="4" id="KW-0808">Transferase</keyword>
<feature type="domain" description="PAC" evidence="8">
    <location>
        <begin position="331"/>
        <end position="383"/>
    </location>
</feature>
<dbReference type="PROSITE" id="PS50885">
    <property type="entry name" value="HAMP"/>
    <property type="match status" value="1"/>
</dbReference>
<evidence type="ECO:0000313" key="11">
    <source>
        <dbReference type="Proteomes" id="UP000008888"/>
    </source>
</evidence>
<evidence type="ECO:0000256" key="2">
    <source>
        <dbReference type="ARBA" id="ARBA00012438"/>
    </source>
</evidence>
<dbReference type="InterPro" id="IPR035965">
    <property type="entry name" value="PAS-like_dom_sf"/>
</dbReference>
<dbReference type="InterPro" id="IPR000700">
    <property type="entry name" value="PAS-assoc_C"/>
</dbReference>
<protein>
    <recommendedName>
        <fullName evidence="2">histidine kinase</fullName>
        <ecNumber evidence="2">2.7.13.3</ecNumber>
    </recommendedName>
</protein>
<evidence type="ECO:0000256" key="6">
    <source>
        <dbReference type="SAM" id="Coils"/>
    </source>
</evidence>
<comment type="catalytic activity">
    <reaction evidence="1">
        <text>ATP + protein L-histidine = ADP + protein N-phospho-L-histidine.</text>
        <dbReference type="EC" id="2.7.13.3"/>
    </reaction>
</comment>
<feature type="transmembrane region" description="Helical" evidence="7">
    <location>
        <begin position="181"/>
        <end position="204"/>
    </location>
</feature>
<gene>
    <name evidence="10" type="ordered locus">Metme_1137</name>
</gene>
<reference key="2">
    <citation type="submission" date="2011-05" db="EMBL/GenBank/DDBJ databases">
        <title>Complete genome sequence of the aerobic marine methanotroph Methylomonas methanica MC09.</title>
        <authorList>
            <person name="Boden R."/>
            <person name="Cunliffe M."/>
            <person name="Scanlan J."/>
            <person name="Moussard H."/>
            <person name="Kits K.D."/>
            <person name="Klotz M."/>
            <person name="Jetten M."/>
            <person name="Vuilleumier S."/>
            <person name="Han J."/>
            <person name="Peters L."/>
            <person name="Mikhailova N."/>
            <person name="Teshima H."/>
            <person name="Tapia R."/>
            <person name="Kyrpides N."/>
            <person name="Ivanova N."/>
            <person name="Pagani I."/>
            <person name="Cheng J.-F."/>
            <person name="Goodwin L."/>
            <person name="Han C."/>
            <person name="Hauser L."/>
            <person name="Land M."/>
            <person name="Lapidus A."/>
            <person name="Lucas S."/>
            <person name="Pitluck S."/>
            <person name="Woyke T."/>
            <person name="Stein L.Y."/>
            <person name="Murrell C."/>
        </authorList>
    </citation>
    <scope>NUCLEOTIDE SEQUENCE</scope>
    <source>
        <strain>MC09</strain>
    </source>
</reference>
<dbReference type="PANTHER" id="PTHR43304">
    <property type="entry name" value="PHYTOCHROME-LIKE PROTEIN CPH1"/>
    <property type="match status" value="1"/>
</dbReference>
<dbReference type="RefSeq" id="WP_013817836.1">
    <property type="nucleotide sequence ID" value="NC_015572.1"/>
</dbReference>
<dbReference type="InterPro" id="IPR052162">
    <property type="entry name" value="Sensor_kinase/Photoreceptor"/>
</dbReference>
<sequence>MNWKPLFAFPVRLLVPLLFALVALLAIGVNYQLQVRQYTEAIRFSEQKRLREHLGIEQGRLEREWGVGNILQVRRLVSSLPLLGGITHAWLVDNAGNVVAALSRTDIGQPLAKVLAKQSPGLRNTIGKENSVWHPEIHIHAIEGEQAFLGEVGVQPDLFLLVRLDLRSALSEQLALGCRHLVYQAGLIVLLTILLGCLLHVLWFRRAAHLTAVAIAMGKGDFELRTEMEGRDELATIGAALDSLAVNQQRYQAELRQLVSKLETIANASPVLFWTSRPDKGGKWFNRRWLEYTGRSMEQEQGAGWLESIHPGDIDNFWAAYVGAFELHQSFSVEYRLRHNDGNYRWVLNQGMPRYDADGYFMGYIGSCLDISEQKQLNERLAANETHYRNLFDHNPAPMLIFARADLQLLSVNHAFEEHYGYSLEEALSLKLPDIYPESEQAAVIGLATQDHGYGSSGEWHHRKRSGEFMDVEVHSNSLIYADQACKVMVAVDITERKRAEIILQQRNEELERFNIASTDRELAMIDLKRRVNALSEKLGLPQPYDLSFAKEISISPEAGQSDDFR</sequence>
<dbReference type="CDD" id="cd00130">
    <property type="entry name" value="PAS"/>
    <property type="match status" value="1"/>
</dbReference>
<dbReference type="Proteomes" id="UP000008888">
    <property type="component" value="Chromosome"/>
</dbReference>
<reference evidence="10 11" key="1">
    <citation type="journal article" date="2011" name="J. Bacteriol.">
        <title>Complete Genome Sequence of the Aerobic Marine Methanotroph Methylomonas methanica MC09.</title>
        <authorList>
            <person name="Boden R."/>
            <person name="Cunliffe M."/>
            <person name="Scanlan J."/>
            <person name="Moussard H."/>
            <person name="Kits K.D."/>
            <person name="Klotz M.G."/>
            <person name="Jetten M.S."/>
            <person name="Vuilleumier S."/>
            <person name="Han J."/>
            <person name="Peters L."/>
            <person name="Mikhailova N."/>
            <person name="Teshima H."/>
            <person name="Tapia R."/>
            <person name="Kyrpides N."/>
            <person name="Ivanova N."/>
            <person name="Pagani I."/>
            <person name="Cheng J.F."/>
            <person name="Goodwin L."/>
            <person name="Han C."/>
            <person name="Hauser L."/>
            <person name="Land M.L."/>
            <person name="Lapidus A."/>
            <person name="Lucas S."/>
            <person name="Pitluck S."/>
            <person name="Woyke T."/>
            <person name="Stein L."/>
            <person name="Murrell J.C."/>
        </authorList>
    </citation>
    <scope>NUCLEOTIDE SEQUENCE [LARGE SCALE GENOMIC DNA]</scope>
    <source>
        <strain evidence="10 11">MC09</strain>
    </source>
</reference>
<dbReference type="OrthoDB" id="9812260at2"/>
<dbReference type="PROSITE" id="PS50113">
    <property type="entry name" value="PAC"/>
    <property type="match status" value="1"/>
</dbReference>
<dbReference type="InterPro" id="IPR001610">
    <property type="entry name" value="PAC"/>
</dbReference>
<dbReference type="GO" id="GO:0004673">
    <property type="term" value="F:protein histidine kinase activity"/>
    <property type="evidence" value="ECO:0007669"/>
    <property type="project" value="UniProtKB-EC"/>
</dbReference>
<evidence type="ECO:0000259" key="8">
    <source>
        <dbReference type="PROSITE" id="PS50113"/>
    </source>
</evidence>
<keyword evidence="7" id="KW-0812">Transmembrane</keyword>
<accession>F9ZVU3</accession>
<evidence type="ECO:0000256" key="1">
    <source>
        <dbReference type="ARBA" id="ARBA00000085"/>
    </source>
</evidence>
<dbReference type="EMBL" id="CP002738">
    <property type="protein sequence ID" value="AEF99571.1"/>
    <property type="molecule type" value="Genomic_DNA"/>
</dbReference>
<dbReference type="InterPro" id="IPR013655">
    <property type="entry name" value="PAS_fold_3"/>
</dbReference>
<dbReference type="Pfam" id="PF13188">
    <property type="entry name" value="PAS_8"/>
    <property type="match status" value="1"/>
</dbReference>
<dbReference type="AlphaFoldDB" id="F9ZVU3"/>
<dbReference type="Pfam" id="PF08447">
    <property type="entry name" value="PAS_3"/>
    <property type="match status" value="1"/>
</dbReference>
<keyword evidence="5" id="KW-0418">Kinase</keyword>
<dbReference type="Gene3D" id="3.30.450.20">
    <property type="entry name" value="PAS domain"/>
    <property type="match status" value="2"/>
</dbReference>
<dbReference type="NCBIfam" id="TIGR00229">
    <property type="entry name" value="sensory_box"/>
    <property type="match status" value="2"/>
</dbReference>
<evidence type="ECO:0000256" key="5">
    <source>
        <dbReference type="ARBA" id="ARBA00022777"/>
    </source>
</evidence>
<feature type="domain" description="HAMP" evidence="9">
    <location>
        <begin position="205"/>
        <end position="253"/>
    </location>
</feature>
<dbReference type="SMART" id="SM00086">
    <property type="entry name" value="PAC"/>
    <property type="match status" value="2"/>
</dbReference>
<dbReference type="EC" id="2.7.13.3" evidence="2"/>
<keyword evidence="7" id="KW-1133">Transmembrane helix</keyword>
<evidence type="ECO:0000313" key="10">
    <source>
        <dbReference type="EMBL" id="AEF99571.1"/>
    </source>
</evidence>
<organism evidence="10 11">
    <name type="scientific">Methylomonas methanica (strain DSM 25384 / MC09)</name>
    <dbReference type="NCBI Taxonomy" id="857087"/>
    <lineage>
        <taxon>Bacteria</taxon>
        <taxon>Pseudomonadati</taxon>
        <taxon>Pseudomonadota</taxon>
        <taxon>Gammaproteobacteria</taxon>
        <taxon>Methylococcales</taxon>
        <taxon>Methylococcaceae</taxon>
        <taxon>Methylomonas</taxon>
    </lineage>
</organism>
<dbReference type="SUPFAM" id="SSF55785">
    <property type="entry name" value="PYP-like sensor domain (PAS domain)"/>
    <property type="match status" value="2"/>
</dbReference>
<feature type="coiled-coil region" evidence="6">
    <location>
        <begin position="241"/>
        <end position="268"/>
    </location>
</feature>
<dbReference type="PANTHER" id="PTHR43304:SF1">
    <property type="entry name" value="PAC DOMAIN-CONTAINING PROTEIN"/>
    <property type="match status" value="1"/>
</dbReference>
<evidence type="ECO:0000256" key="4">
    <source>
        <dbReference type="ARBA" id="ARBA00022679"/>
    </source>
</evidence>
<name>F9ZVU3_METMM</name>
<dbReference type="KEGG" id="mmt:Metme_1137"/>
<keyword evidence="7" id="KW-0472">Membrane</keyword>
<dbReference type="FunFam" id="3.30.450.20:FF:000099">
    <property type="entry name" value="Sensory box sensor histidine kinase"/>
    <property type="match status" value="1"/>
</dbReference>
<keyword evidence="3" id="KW-0597">Phosphoprotein</keyword>
<evidence type="ECO:0000259" key="9">
    <source>
        <dbReference type="PROSITE" id="PS50885"/>
    </source>
</evidence>